<feature type="compositionally biased region" description="Polar residues" evidence="2">
    <location>
        <begin position="104"/>
        <end position="119"/>
    </location>
</feature>
<dbReference type="SMART" id="SM00646">
    <property type="entry name" value="Ami_3"/>
    <property type="match status" value="1"/>
</dbReference>
<protein>
    <submittedName>
        <fullName evidence="5">N-acetylmuramoyl-L-alanine amidase</fullName>
        <ecNumber evidence="5">3.5.1.28</ecNumber>
    </submittedName>
</protein>
<dbReference type="CDD" id="cd02696">
    <property type="entry name" value="MurNAc-LAA"/>
    <property type="match status" value="1"/>
</dbReference>
<evidence type="ECO:0000256" key="3">
    <source>
        <dbReference type="SAM" id="SignalP"/>
    </source>
</evidence>
<dbReference type="Pfam" id="PF01520">
    <property type="entry name" value="Amidase_3"/>
    <property type="match status" value="1"/>
</dbReference>
<keyword evidence="6" id="KW-1185">Reference proteome</keyword>
<dbReference type="GO" id="GO:0008745">
    <property type="term" value="F:N-acetylmuramoyl-L-alanine amidase activity"/>
    <property type="evidence" value="ECO:0007669"/>
    <property type="project" value="UniProtKB-EC"/>
</dbReference>
<reference evidence="5 6" key="1">
    <citation type="submission" date="2024-06" db="EMBL/GenBank/DDBJ databases">
        <title>Genomic Encyclopedia of Type Strains, Phase IV (KMG-IV): sequencing the most valuable type-strain genomes for metagenomic binning, comparative biology and taxonomic classification.</title>
        <authorList>
            <person name="Goeker M."/>
        </authorList>
    </citation>
    <scope>NUCLEOTIDE SEQUENCE [LARGE SCALE GENOMIC DNA]</scope>
    <source>
        <strain evidence="5 6">DSM 29492</strain>
    </source>
</reference>
<dbReference type="InterPro" id="IPR050695">
    <property type="entry name" value="N-acetylmuramoyl_amidase_3"/>
</dbReference>
<dbReference type="Proteomes" id="UP001549106">
    <property type="component" value="Unassembled WGS sequence"/>
</dbReference>
<name>A0ABV2M7G5_9FIRM</name>
<feature type="chain" id="PRO_5046436107" evidence="3">
    <location>
        <begin position="24"/>
        <end position="557"/>
    </location>
</feature>
<dbReference type="EC" id="3.5.1.28" evidence="5"/>
<dbReference type="PANTHER" id="PTHR30404">
    <property type="entry name" value="N-ACETYLMURAMOYL-L-ALANINE AMIDASE"/>
    <property type="match status" value="1"/>
</dbReference>
<accession>A0ABV2M7G5</accession>
<dbReference type="PANTHER" id="PTHR30404:SF0">
    <property type="entry name" value="N-ACETYLMURAMOYL-L-ALANINE AMIDASE AMIC"/>
    <property type="match status" value="1"/>
</dbReference>
<dbReference type="InterPro" id="IPR012338">
    <property type="entry name" value="Beta-lactam/transpept-like"/>
</dbReference>
<feature type="region of interest" description="Disordered" evidence="2">
    <location>
        <begin position="30"/>
        <end position="121"/>
    </location>
</feature>
<evidence type="ECO:0000256" key="1">
    <source>
        <dbReference type="ARBA" id="ARBA00022801"/>
    </source>
</evidence>
<sequence>MKKILKFLSAGFLILTFPVTALGASYESEEGQAMIGPPSSQTEDGSEAFSDSPAEGTPSGIDWDAANTAASPASGSGDFTVVIDPGHQGPSVDMSAPEPMAPGSSETKAKATSGTQGNFSGVPEYEVNLQVSLLLQQELTDRGYRVVMTRTDNETAISNKERAELASQQNADITVRIHANSAGDSSASGALTMAPTSANQYLSSDIIEKSNTLASCIINHYCAATGLGNQGIISSDNMTGTNWSTVPVAILEMGFMSNQNDDLYITNTANHPAMVAGIADGIDEYFSIVEPQTAAKGQHLSQLTESLQTQYTSPLEKSGENWAIAVMDPATDDYSTIHAEETMQAAGLIRSYIMGAVYEKLVYPDPASEASVDYQKTLKPLLQKMIASNDSNAANELVALLGNGDFKSGAAAVNQFCQDHGFTSTRLEAPLTADSSEKTNTTSASDCCRLLSEIYNQTLVNSSASSEMLSLLKQQAEKDKILSGLPAETETAGTEGTQSDSVENNMAVVLDSASPYVFCVLSNNIKNSSEAKENTKKISADIYQYMTSESKSPDTPS</sequence>
<dbReference type="SUPFAM" id="SSF53187">
    <property type="entry name" value="Zn-dependent exopeptidases"/>
    <property type="match status" value="1"/>
</dbReference>
<dbReference type="RefSeq" id="WP_257465118.1">
    <property type="nucleotide sequence ID" value="NZ_BAABXP010000002.1"/>
</dbReference>
<evidence type="ECO:0000313" key="5">
    <source>
        <dbReference type="EMBL" id="MET3751363.1"/>
    </source>
</evidence>
<feature type="signal peptide" evidence="3">
    <location>
        <begin position="1"/>
        <end position="23"/>
    </location>
</feature>
<dbReference type="EMBL" id="JBEPMJ010000021">
    <property type="protein sequence ID" value="MET3751363.1"/>
    <property type="molecule type" value="Genomic_DNA"/>
</dbReference>
<dbReference type="Gene3D" id="3.40.710.10">
    <property type="entry name" value="DD-peptidase/beta-lactamase superfamily"/>
    <property type="match status" value="1"/>
</dbReference>
<comment type="caution">
    <text evidence="5">The sequence shown here is derived from an EMBL/GenBank/DDBJ whole genome shotgun (WGS) entry which is preliminary data.</text>
</comment>
<dbReference type="Pfam" id="PF13354">
    <property type="entry name" value="Beta-lactamase2"/>
    <property type="match status" value="1"/>
</dbReference>
<evidence type="ECO:0000313" key="6">
    <source>
        <dbReference type="Proteomes" id="UP001549106"/>
    </source>
</evidence>
<organism evidence="5 6">
    <name type="scientific">Blautia caecimuris</name>
    <dbReference type="NCBI Taxonomy" id="1796615"/>
    <lineage>
        <taxon>Bacteria</taxon>
        <taxon>Bacillati</taxon>
        <taxon>Bacillota</taxon>
        <taxon>Clostridia</taxon>
        <taxon>Lachnospirales</taxon>
        <taxon>Lachnospiraceae</taxon>
        <taxon>Blautia</taxon>
    </lineage>
</organism>
<proteinExistence type="predicted"/>
<dbReference type="InterPro" id="IPR002508">
    <property type="entry name" value="MurNAc-LAA_cat"/>
</dbReference>
<evidence type="ECO:0000259" key="4">
    <source>
        <dbReference type="SMART" id="SM00646"/>
    </source>
</evidence>
<keyword evidence="1 5" id="KW-0378">Hydrolase</keyword>
<keyword evidence="3" id="KW-0732">Signal</keyword>
<dbReference type="InterPro" id="IPR045155">
    <property type="entry name" value="Beta-lactam_cat"/>
</dbReference>
<dbReference type="SUPFAM" id="SSF56601">
    <property type="entry name" value="beta-lactamase/transpeptidase-like"/>
    <property type="match status" value="1"/>
</dbReference>
<dbReference type="Gene3D" id="3.40.630.40">
    <property type="entry name" value="Zn-dependent exopeptidases"/>
    <property type="match status" value="1"/>
</dbReference>
<gene>
    <name evidence="5" type="ORF">ABID24_002622</name>
</gene>
<feature type="domain" description="MurNAc-LAA" evidence="4">
    <location>
        <begin position="163"/>
        <end position="283"/>
    </location>
</feature>
<evidence type="ECO:0000256" key="2">
    <source>
        <dbReference type="SAM" id="MobiDB-lite"/>
    </source>
</evidence>